<dbReference type="Proteomes" id="UP001165064">
    <property type="component" value="Unassembled WGS sequence"/>
</dbReference>
<protein>
    <submittedName>
        <fullName evidence="1">Unnamed protein product</fullName>
    </submittedName>
</protein>
<comment type="caution">
    <text evidence="1">The sequence shown here is derived from an EMBL/GenBank/DDBJ whole genome shotgun (WGS) entry which is preliminary data.</text>
</comment>
<sequence>MQFSTALIFASAALAVSSVVETKTNEETDLVTVTSCASTVTNCPAKSASKSNGTASSITTYEAGAPKFGSYYAAGAVAFAAGAVLL</sequence>
<organism evidence="1 2">
    <name type="scientific">Ambrosiozyma monospora</name>
    <name type="common">Yeast</name>
    <name type="synonym">Endomycopsis monosporus</name>
    <dbReference type="NCBI Taxonomy" id="43982"/>
    <lineage>
        <taxon>Eukaryota</taxon>
        <taxon>Fungi</taxon>
        <taxon>Dikarya</taxon>
        <taxon>Ascomycota</taxon>
        <taxon>Saccharomycotina</taxon>
        <taxon>Pichiomycetes</taxon>
        <taxon>Pichiales</taxon>
        <taxon>Pichiaceae</taxon>
        <taxon>Ambrosiozyma</taxon>
    </lineage>
</organism>
<evidence type="ECO:0000313" key="2">
    <source>
        <dbReference type="Proteomes" id="UP001165064"/>
    </source>
</evidence>
<keyword evidence="2" id="KW-1185">Reference proteome</keyword>
<proteinExistence type="predicted"/>
<reference evidence="1" key="1">
    <citation type="submission" date="2023-04" db="EMBL/GenBank/DDBJ databases">
        <title>Ambrosiozyma monospora NBRC 10751.</title>
        <authorList>
            <person name="Ichikawa N."/>
            <person name="Sato H."/>
            <person name="Tonouchi N."/>
        </authorList>
    </citation>
    <scope>NUCLEOTIDE SEQUENCE</scope>
    <source>
        <strain evidence="1">NBRC 10751</strain>
    </source>
</reference>
<dbReference type="EMBL" id="BSXS01001074">
    <property type="protein sequence ID" value="GME74986.1"/>
    <property type="molecule type" value="Genomic_DNA"/>
</dbReference>
<name>A0ACB5SWD8_AMBMO</name>
<accession>A0ACB5SWD8</accession>
<evidence type="ECO:0000313" key="1">
    <source>
        <dbReference type="EMBL" id="GME74986.1"/>
    </source>
</evidence>
<gene>
    <name evidence="1" type="ORF">Amon02_000198000</name>
</gene>